<keyword evidence="3" id="KW-1185">Reference proteome</keyword>
<feature type="region of interest" description="Disordered" evidence="1">
    <location>
        <begin position="74"/>
        <end position="98"/>
    </location>
</feature>
<gene>
    <name evidence="2" type="ORF">F511_27764</name>
</gene>
<proteinExistence type="predicted"/>
<sequence length="173" mass="20152">MKVLKELESTELRRLLGCSAVIYEEDLQEFFANVKVECNSMFNTVRGKRMFILEEIFTAVFLLPNEGLVVVSEATTESREPKDLNNSSTTRSDQRKDRRWPRGILSTWELPTHLQYTVPDAHKQLHLLLPTHEMSYPVVSEIRSREYPVPDHGGMIGDHRGDFKMFQKFILRI</sequence>
<dbReference type="Proteomes" id="UP000250235">
    <property type="component" value="Unassembled WGS sequence"/>
</dbReference>
<evidence type="ECO:0000313" key="3">
    <source>
        <dbReference type="Proteomes" id="UP000250235"/>
    </source>
</evidence>
<name>A0A2Z7CP37_9LAMI</name>
<evidence type="ECO:0000256" key="1">
    <source>
        <dbReference type="SAM" id="MobiDB-lite"/>
    </source>
</evidence>
<protein>
    <submittedName>
        <fullName evidence="2">UDP-glucose 6-dehydrogenase 1-like</fullName>
    </submittedName>
</protein>
<accession>A0A2Z7CP37</accession>
<dbReference type="EMBL" id="KQ993850">
    <property type="protein sequence ID" value="KZV48548.1"/>
    <property type="molecule type" value="Genomic_DNA"/>
</dbReference>
<evidence type="ECO:0000313" key="2">
    <source>
        <dbReference type="EMBL" id="KZV48548.1"/>
    </source>
</evidence>
<reference evidence="2 3" key="1">
    <citation type="journal article" date="2015" name="Proc. Natl. Acad. Sci. U.S.A.">
        <title>The resurrection genome of Boea hygrometrica: A blueprint for survival of dehydration.</title>
        <authorList>
            <person name="Xiao L."/>
            <person name="Yang G."/>
            <person name="Zhang L."/>
            <person name="Yang X."/>
            <person name="Zhao S."/>
            <person name="Ji Z."/>
            <person name="Zhou Q."/>
            <person name="Hu M."/>
            <person name="Wang Y."/>
            <person name="Chen M."/>
            <person name="Xu Y."/>
            <person name="Jin H."/>
            <person name="Xiao X."/>
            <person name="Hu G."/>
            <person name="Bao F."/>
            <person name="Hu Y."/>
            <person name="Wan P."/>
            <person name="Li L."/>
            <person name="Deng X."/>
            <person name="Kuang T."/>
            <person name="Xiang C."/>
            <person name="Zhu J.K."/>
            <person name="Oliver M.J."/>
            <person name="He Y."/>
        </authorList>
    </citation>
    <scope>NUCLEOTIDE SEQUENCE [LARGE SCALE GENOMIC DNA]</scope>
    <source>
        <strain evidence="3">cv. XS01</strain>
    </source>
</reference>
<organism evidence="2 3">
    <name type="scientific">Dorcoceras hygrometricum</name>
    <dbReference type="NCBI Taxonomy" id="472368"/>
    <lineage>
        <taxon>Eukaryota</taxon>
        <taxon>Viridiplantae</taxon>
        <taxon>Streptophyta</taxon>
        <taxon>Embryophyta</taxon>
        <taxon>Tracheophyta</taxon>
        <taxon>Spermatophyta</taxon>
        <taxon>Magnoliopsida</taxon>
        <taxon>eudicotyledons</taxon>
        <taxon>Gunneridae</taxon>
        <taxon>Pentapetalae</taxon>
        <taxon>asterids</taxon>
        <taxon>lamiids</taxon>
        <taxon>Lamiales</taxon>
        <taxon>Gesneriaceae</taxon>
        <taxon>Didymocarpoideae</taxon>
        <taxon>Trichosporeae</taxon>
        <taxon>Loxocarpinae</taxon>
        <taxon>Dorcoceras</taxon>
    </lineage>
</organism>
<dbReference type="AlphaFoldDB" id="A0A2Z7CP37"/>